<comment type="caution">
    <text evidence="1">The sequence shown here is derived from an EMBL/GenBank/DDBJ whole genome shotgun (WGS) entry which is preliminary data.</text>
</comment>
<dbReference type="AlphaFoldDB" id="A0A6P1E4Z9"/>
<keyword evidence="2" id="KW-1185">Reference proteome</keyword>
<reference evidence="1 2" key="2">
    <citation type="submission" date="2020-02" db="EMBL/GenBank/DDBJ databases">
        <title>Genome sequences of Thiorhodococcus mannitoliphagus and Thiorhodococcus minor, purple sulfur photosynthetic bacteria in the gammaproteobacterial family, Chromatiaceae.</title>
        <authorList>
            <person name="Aviles F.A."/>
            <person name="Meyer T.E."/>
            <person name="Kyndt J.A."/>
        </authorList>
    </citation>
    <scope>NUCLEOTIDE SEQUENCE [LARGE SCALE GENOMIC DNA]</scope>
    <source>
        <strain evidence="1 2">DSM 18266</strain>
    </source>
</reference>
<organism evidence="1 2">
    <name type="scientific">Thiorhodococcus mannitoliphagus</name>
    <dbReference type="NCBI Taxonomy" id="329406"/>
    <lineage>
        <taxon>Bacteria</taxon>
        <taxon>Pseudomonadati</taxon>
        <taxon>Pseudomonadota</taxon>
        <taxon>Gammaproteobacteria</taxon>
        <taxon>Chromatiales</taxon>
        <taxon>Chromatiaceae</taxon>
        <taxon>Thiorhodococcus</taxon>
    </lineage>
</organism>
<evidence type="ECO:0008006" key="3">
    <source>
        <dbReference type="Google" id="ProtNLM"/>
    </source>
</evidence>
<sequence length="72" mass="8057">MTSMLEKAFSEASKLPDIEQNALARWVLEEIDSDKKWDALFAESEDSLGILALEALSEEDQGKTTKLDPDEL</sequence>
<evidence type="ECO:0000313" key="2">
    <source>
        <dbReference type="Proteomes" id="UP000471640"/>
    </source>
</evidence>
<dbReference type="Proteomes" id="UP000471640">
    <property type="component" value="Unassembled WGS sequence"/>
</dbReference>
<dbReference type="EMBL" id="JAAIJR010000157">
    <property type="protein sequence ID" value="NEX23104.1"/>
    <property type="molecule type" value="Genomic_DNA"/>
</dbReference>
<evidence type="ECO:0000313" key="1">
    <source>
        <dbReference type="EMBL" id="NEX23104.1"/>
    </source>
</evidence>
<gene>
    <name evidence="1" type="ORF">G3480_22865</name>
</gene>
<proteinExistence type="predicted"/>
<protein>
    <recommendedName>
        <fullName evidence="3">CopG family transcriptional regulator</fullName>
    </recommendedName>
</protein>
<accession>A0A6P1E4Z9</accession>
<name>A0A6P1E4Z9_9GAMM</name>
<dbReference type="RefSeq" id="WP_164656416.1">
    <property type="nucleotide sequence ID" value="NZ_JAAIJR010000157.1"/>
</dbReference>
<reference evidence="2" key="1">
    <citation type="journal article" date="2020" name="Microbiol. Resour. Announc.">
        <title>Draft Genome Sequences of Thiorhodococcus mannitoliphagus and Thiorhodococcus minor, Purple Sulfur Photosynthetic Bacteria in the Gammaproteobacterial Family Chromatiaceae.</title>
        <authorList>
            <person name="Aviles F.A."/>
            <person name="Meyer T.E."/>
            <person name="Kyndt J.A."/>
        </authorList>
    </citation>
    <scope>NUCLEOTIDE SEQUENCE [LARGE SCALE GENOMIC DNA]</scope>
    <source>
        <strain evidence="2">DSM 18266</strain>
    </source>
</reference>